<evidence type="ECO:0000313" key="4">
    <source>
        <dbReference type="EMBL" id="KAF2639735.1"/>
    </source>
</evidence>
<dbReference type="PROSITE" id="PS50075">
    <property type="entry name" value="CARRIER"/>
    <property type="match status" value="1"/>
</dbReference>
<dbReference type="SMART" id="SM00823">
    <property type="entry name" value="PKS_PP"/>
    <property type="match status" value="1"/>
</dbReference>
<protein>
    <submittedName>
        <fullName evidence="4">Polyketide synthase</fullName>
    </submittedName>
</protein>
<dbReference type="EMBL" id="MU006786">
    <property type="protein sequence ID" value="KAF2639735.1"/>
    <property type="molecule type" value="Genomic_DNA"/>
</dbReference>
<dbReference type="Gene3D" id="1.10.1200.10">
    <property type="entry name" value="ACP-like"/>
    <property type="match status" value="1"/>
</dbReference>
<keyword evidence="5" id="KW-1185">Reference proteome</keyword>
<organism evidence="4 5">
    <name type="scientific">Massarina eburnea CBS 473.64</name>
    <dbReference type="NCBI Taxonomy" id="1395130"/>
    <lineage>
        <taxon>Eukaryota</taxon>
        <taxon>Fungi</taxon>
        <taxon>Dikarya</taxon>
        <taxon>Ascomycota</taxon>
        <taxon>Pezizomycotina</taxon>
        <taxon>Dothideomycetes</taxon>
        <taxon>Pleosporomycetidae</taxon>
        <taxon>Pleosporales</taxon>
        <taxon>Massarineae</taxon>
        <taxon>Massarinaceae</taxon>
        <taxon>Massarina</taxon>
    </lineage>
</organism>
<gene>
    <name evidence="4" type="ORF">P280DRAFT_402425</name>
</gene>
<dbReference type="InterPro" id="IPR029058">
    <property type="entry name" value="AB_hydrolase_fold"/>
</dbReference>
<reference evidence="4" key="1">
    <citation type="journal article" date="2020" name="Stud. Mycol.">
        <title>101 Dothideomycetes genomes: a test case for predicting lifestyles and emergence of pathogens.</title>
        <authorList>
            <person name="Haridas S."/>
            <person name="Albert R."/>
            <person name="Binder M."/>
            <person name="Bloem J."/>
            <person name="Labutti K."/>
            <person name="Salamov A."/>
            <person name="Andreopoulos B."/>
            <person name="Baker S."/>
            <person name="Barry K."/>
            <person name="Bills G."/>
            <person name="Bluhm B."/>
            <person name="Cannon C."/>
            <person name="Castanera R."/>
            <person name="Culley D."/>
            <person name="Daum C."/>
            <person name="Ezra D."/>
            <person name="Gonzalez J."/>
            <person name="Henrissat B."/>
            <person name="Kuo A."/>
            <person name="Liang C."/>
            <person name="Lipzen A."/>
            <person name="Lutzoni F."/>
            <person name="Magnuson J."/>
            <person name="Mondo S."/>
            <person name="Nolan M."/>
            <person name="Ohm R."/>
            <person name="Pangilinan J."/>
            <person name="Park H.-J."/>
            <person name="Ramirez L."/>
            <person name="Alfaro M."/>
            <person name="Sun H."/>
            <person name="Tritt A."/>
            <person name="Yoshinaga Y."/>
            <person name="Zwiers L.-H."/>
            <person name="Turgeon B."/>
            <person name="Goodwin S."/>
            <person name="Spatafora J."/>
            <person name="Crous P."/>
            <person name="Grigoriev I."/>
        </authorList>
    </citation>
    <scope>NUCLEOTIDE SEQUENCE</scope>
    <source>
        <strain evidence="4">CBS 473.64</strain>
    </source>
</reference>
<dbReference type="Pfam" id="PF00550">
    <property type="entry name" value="PP-binding"/>
    <property type="match status" value="1"/>
</dbReference>
<dbReference type="GO" id="GO:0031177">
    <property type="term" value="F:phosphopantetheine binding"/>
    <property type="evidence" value="ECO:0007669"/>
    <property type="project" value="InterPro"/>
</dbReference>
<dbReference type="InterPro" id="IPR036736">
    <property type="entry name" value="ACP-like_sf"/>
</dbReference>
<evidence type="ECO:0000313" key="5">
    <source>
        <dbReference type="Proteomes" id="UP000799753"/>
    </source>
</evidence>
<accession>A0A6A6RX66</accession>
<dbReference type="Gene3D" id="3.40.50.1820">
    <property type="entry name" value="alpha/beta hydrolase"/>
    <property type="match status" value="1"/>
</dbReference>
<dbReference type="InterPro" id="IPR001031">
    <property type="entry name" value="Thioesterase"/>
</dbReference>
<name>A0A6A6RX66_9PLEO</name>
<sequence length="372" mass="41119">MTTMDKIFDIVAEEIGIERDELADDAEFAELGVDTFLAKCIVTRILKETKIILPTTAFTDYPTADDLQAYLATLPITPLVPIKIRGAPPCPASPAFVSSGPLSFVLQGKQQTCTKTLFLLPDGSGSGMAYARLPILDPSVCLIALNSPYLKAPTSTIFTVEGVAAQWAAEIQSRQPHGPYQLGGWSAGGYYSFEVAKCLMRKGERVEKLVLIDSPCRLDFEALPMEVVQYLSTNNLMGNWGNKHPPEWMVNHFDISIRAIQRYMPTPIRGNQVPDVCLIWAGEGVLKNGDRRPSPAEVDMGVKITKMLLERPTTVGAQGWDKLFPGKRLEVASMPGNHFTMVYPPNCASLSSLLADSVRDRKRDRRNRWTMV</sequence>
<dbReference type="SUPFAM" id="SSF47336">
    <property type="entry name" value="ACP-like"/>
    <property type="match status" value="1"/>
</dbReference>
<evidence type="ECO:0000256" key="1">
    <source>
        <dbReference type="ARBA" id="ARBA00022450"/>
    </source>
</evidence>
<feature type="domain" description="Carrier" evidence="3">
    <location>
        <begin position="1"/>
        <end position="75"/>
    </location>
</feature>
<evidence type="ECO:0000256" key="2">
    <source>
        <dbReference type="ARBA" id="ARBA00022553"/>
    </source>
</evidence>
<dbReference type="OrthoDB" id="329835at2759"/>
<dbReference type="InterPro" id="IPR020806">
    <property type="entry name" value="PKS_PP-bd"/>
</dbReference>
<dbReference type="Pfam" id="PF00975">
    <property type="entry name" value="Thioesterase"/>
    <property type="match status" value="1"/>
</dbReference>
<evidence type="ECO:0000259" key="3">
    <source>
        <dbReference type="PROSITE" id="PS50075"/>
    </source>
</evidence>
<proteinExistence type="predicted"/>
<dbReference type="Proteomes" id="UP000799753">
    <property type="component" value="Unassembled WGS sequence"/>
</dbReference>
<dbReference type="AlphaFoldDB" id="A0A6A6RX66"/>
<dbReference type="SUPFAM" id="SSF53474">
    <property type="entry name" value="alpha/beta-Hydrolases"/>
    <property type="match status" value="1"/>
</dbReference>
<keyword evidence="1" id="KW-0596">Phosphopantetheine</keyword>
<dbReference type="InterPro" id="IPR009081">
    <property type="entry name" value="PP-bd_ACP"/>
</dbReference>
<keyword evidence="2" id="KW-0597">Phosphoprotein</keyword>